<dbReference type="AlphaFoldDB" id="A0A1I2KTI8"/>
<dbReference type="Proteomes" id="UP000198589">
    <property type="component" value="Unassembled WGS sequence"/>
</dbReference>
<dbReference type="GO" id="GO:0016787">
    <property type="term" value="F:hydrolase activity"/>
    <property type="evidence" value="ECO:0007669"/>
    <property type="project" value="UniProtKB-KW"/>
</dbReference>
<gene>
    <name evidence="4" type="ORF">SAMN05216574_12261</name>
</gene>
<dbReference type="SUPFAM" id="SSF63829">
    <property type="entry name" value="Calcium-dependent phosphotriesterase"/>
    <property type="match status" value="1"/>
</dbReference>
<dbReference type="STRING" id="1798228.SAMN05216574_12261"/>
<name>A0A1I2KTI8_9ACTN</name>
<comment type="similarity">
    <text evidence="1">Belongs to the SMP-30/CGR1 family.</text>
</comment>
<reference evidence="5" key="1">
    <citation type="submission" date="2016-10" db="EMBL/GenBank/DDBJ databases">
        <authorList>
            <person name="Varghese N."/>
            <person name="Submissions S."/>
        </authorList>
    </citation>
    <scope>NUCLEOTIDE SEQUENCE [LARGE SCALE GENOMIC DNA]</scope>
    <source>
        <strain evidence="5">DSM 46838</strain>
    </source>
</reference>
<protein>
    <submittedName>
        <fullName evidence="4">Sugar lactone lactonase YvrE</fullName>
    </submittedName>
</protein>
<evidence type="ECO:0000256" key="1">
    <source>
        <dbReference type="ARBA" id="ARBA00008853"/>
    </source>
</evidence>
<evidence type="ECO:0000256" key="2">
    <source>
        <dbReference type="ARBA" id="ARBA00022801"/>
    </source>
</evidence>
<accession>A0A1I2KTI8</accession>
<dbReference type="RefSeq" id="WP_092202864.1">
    <property type="nucleotide sequence ID" value="NZ_FOND01000022.1"/>
</dbReference>
<dbReference type="InterPro" id="IPR013658">
    <property type="entry name" value="SGL"/>
</dbReference>
<dbReference type="InterPro" id="IPR011042">
    <property type="entry name" value="6-blade_b-propeller_TolB-like"/>
</dbReference>
<dbReference type="Gene3D" id="2.120.10.30">
    <property type="entry name" value="TolB, C-terminal domain"/>
    <property type="match status" value="1"/>
</dbReference>
<feature type="domain" description="SMP-30/Gluconolactonase/LRE-like region" evidence="3">
    <location>
        <begin position="17"/>
        <end position="255"/>
    </location>
</feature>
<dbReference type="EMBL" id="FOND01000022">
    <property type="protein sequence ID" value="SFF68216.1"/>
    <property type="molecule type" value="Genomic_DNA"/>
</dbReference>
<keyword evidence="5" id="KW-1185">Reference proteome</keyword>
<sequence length="288" mass="30297">MRTFPSIPFSKGHQYLECPRWHDGRLWASDFFTGQVMTFDGNGQPTTVAQLKGVASGIGFLPDGSPLVVSQADQKVLRLLPGGGTEEYADFGGFIGGVGNDMLVSPAGHAYVGNFGFALGEEDPRTTNLVHIDPSGTVRPVEGDLLFPNGEALTPEGVLLVAETFASRISAFDVQPDGSLSDHRIWAQLDASLHPDGIALDADGGVWFGNALTNGPDSGFYRVVEGGEITDKVQVEDGAWAVACAFGGPDLTTFYGICSQTTLADFHEGRSSSVITTADVGRAGVPTS</sequence>
<keyword evidence="2" id="KW-0378">Hydrolase</keyword>
<evidence type="ECO:0000259" key="3">
    <source>
        <dbReference type="Pfam" id="PF08450"/>
    </source>
</evidence>
<dbReference type="Pfam" id="PF08450">
    <property type="entry name" value="SGL"/>
    <property type="match status" value="1"/>
</dbReference>
<evidence type="ECO:0000313" key="5">
    <source>
        <dbReference type="Proteomes" id="UP000198589"/>
    </source>
</evidence>
<proteinExistence type="inferred from homology"/>
<dbReference type="OrthoDB" id="2633250at2"/>
<dbReference type="PANTHER" id="PTHR47572">
    <property type="entry name" value="LIPOPROTEIN-RELATED"/>
    <property type="match status" value="1"/>
</dbReference>
<dbReference type="InterPro" id="IPR051262">
    <property type="entry name" value="SMP-30/CGR1_Lactonase"/>
</dbReference>
<organism evidence="4 5">
    <name type="scientific">Blastococcus tunisiensis</name>
    <dbReference type="NCBI Taxonomy" id="1798228"/>
    <lineage>
        <taxon>Bacteria</taxon>
        <taxon>Bacillati</taxon>
        <taxon>Actinomycetota</taxon>
        <taxon>Actinomycetes</taxon>
        <taxon>Geodermatophilales</taxon>
        <taxon>Geodermatophilaceae</taxon>
        <taxon>Blastococcus</taxon>
    </lineage>
</organism>
<dbReference type="PANTHER" id="PTHR47572:SF4">
    <property type="entry name" value="LACTONASE DRP35"/>
    <property type="match status" value="1"/>
</dbReference>
<evidence type="ECO:0000313" key="4">
    <source>
        <dbReference type="EMBL" id="SFF68216.1"/>
    </source>
</evidence>